<accession>A0AAW9SNJ1</accession>
<dbReference type="InterPro" id="IPR036866">
    <property type="entry name" value="RibonucZ/Hydroxyglut_hydro"/>
</dbReference>
<sequence length="235" mass="25492">MNDVITISPYSNSPSTRGVERIDYGNVTIYKTSVGPMENNVYLLVDSREPDNSLLIDAATDADHLIRLVEHVGAQVRTIVTTHSHGDHVQALGELLQAFPARHITSSLDAADIPEPADQQLDGGETITFGQGITLPTFILRGHTKGGLCLDLSAKETGALSDDTPSHHLFVGDSIFPGGVGKTYSPEDFSQLIDDVESRVFHVYPADSVIHPGHGKDTTIGVESPEVENWRERGW</sequence>
<dbReference type="RefSeq" id="WP_284825449.1">
    <property type="nucleotide sequence ID" value="NZ_JASOOY020000011.1"/>
</dbReference>
<evidence type="ECO:0000313" key="2">
    <source>
        <dbReference type="EMBL" id="MEO3716640.1"/>
    </source>
</evidence>
<dbReference type="AlphaFoldDB" id="A0AAW9SNJ1"/>
<dbReference type="EMBL" id="JASOOY020000011">
    <property type="protein sequence ID" value="MEO3716640.1"/>
    <property type="molecule type" value="Genomic_DNA"/>
</dbReference>
<name>A0AAW9SNJ1_CORAY</name>
<dbReference type="PANTHER" id="PTHR46233">
    <property type="entry name" value="HYDROXYACYLGLUTATHIONE HYDROLASE GLOC"/>
    <property type="match status" value="1"/>
</dbReference>
<reference evidence="2" key="1">
    <citation type="submission" date="2023-05" db="EMBL/GenBank/DDBJ databases">
        <authorList>
            <person name="Du J."/>
        </authorList>
    </citation>
    <scope>NUCLEOTIDE SEQUENCE</scope>
    <source>
        <strain evidence="2">UMB1064</strain>
    </source>
</reference>
<proteinExistence type="predicted"/>
<protein>
    <submittedName>
        <fullName evidence="2">MBL fold metallo-hydrolase</fullName>
    </submittedName>
</protein>
<dbReference type="SUPFAM" id="SSF56281">
    <property type="entry name" value="Metallo-hydrolase/oxidoreductase"/>
    <property type="match status" value="1"/>
</dbReference>
<dbReference type="InterPro" id="IPR051453">
    <property type="entry name" value="MBL_Glyoxalase_II"/>
</dbReference>
<evidence type="ECO:0000313" key="3">
    <source>
        <dbReference type="Proteomes" id="UP001223646"/>
    </source>
</evidence>
<comment type="caution">
    <text evidence="2">The sequence shown here is derived from an EMBL/GenBank/DDBJ whole genome shotgun (WGS) entry which is preliminary data.</text>
</comment>
<dbReference type="InterPro" id="IPR001279">
    <property type="entry name" value="Metallo-B-lactamas"/>
</dbReference>
<reference evidence="2" key="2">
    <citation type="submission" date="2024-05" db="EMBL/GenBank/DDBJ databases">
        <authorList>
            <person name="Wolfe A."/>
        </authorList>
    </citation>
    <scope>NUCLEOTIDE SEQUENCE</scope>
    <source>
        <strain evidence="2">UMB1064</strain>
    </source>
</reference>
<gene>
    <name evidence="2" type="ORF">QP460_003405</name>
</gene>
<organism evidence="2 3">
    <name type="scientific">Corynebacterium amycolatum</name>
    <dbReference type="NCBI Taxonomy" id="43765"/>
    <lineage>
        <taxon>Bacteria</taxon>
        <taxon>Bacillati</taxon>
        <taxon>Actinomycetota</taxon>
        <taxon>Actinomycetes</taxon>
        <taxon>Mycobacteriales</taxon>
        <taxon>Corynebacteriaceae</taxon>
        <taxon>Corynebacterium</taxon>
    </lineage>
</organism>
<dbReference type="Gene3D" id="3.60.15.10">
    <property type="entry name" value="Ribonuclease Z/Hydroxyacylglutathione hydrolase-like"/>
    <property type="match status" value="1"/>
</dbReference>
<dbReference type="Proteomes" id="UP001223646">
    <property type="component" value="Unassembled WGS sequence"/>
</dbReference>
<feature type="domain" description="Metallo-beta-lactamase" evidence="1">
    <location>
        <begin position="38"/>
        <end position="214"/>
    </location>
</feature>
<dbReference type="SMART" id="SM00849">
    <property type="entry name" value="Lactamase_B"/>
    <property type="match status" value="1"/>
</dbReference>
<dbReference type="Pfam" id="PF00753">
    <property type="entry name" value="Lactamase_B"/>
    <property type="match status" value="1"/>
</dbReference>
<evidence type="ECO:0000259" key="1">
    <source>
        <dbReference type="SMART" id="SM00849"/>
    </source>
</evidence>
<dbReference type="CDD" id="cd06262">
    <property type="entry name" value="metallo-hydrolase-like_MBL-fold"/>
    <property type="match status" value="1"/>
</dbReference>
<dbReference type="PANTHER" id="PTHR46233:SF1">
    <property type="entry name" value="CONSERVED PROTEIN"/>
    <property type="match status" value="1"/>
</dbReference>